<dbReference type="EMBL" id="DRQG01000058">
    <property type="protein sequence ID" value="HGY55262.1"/>
    <property type="molecule type" value="Genomic_DNA"/>
</dbReference>
<dbReference type="SUPFAM" id="SSF47384">
    <property type="entry name" value="Homodimeric domain of signal transducing histidine kinase"/>
    <property type="match status" value="1"/>
</dbReference>
<dbReference type="InterPro" id="IPR004358">
    <property type="entry name" value="Sig_transdc_His_kin-like_C"/>
</dbReference>
<feature type="domain" description="Response regulatory" evidence="9">
    <location>
        <begin position="1325"/>
        <end position="1445"/>
    </location>
</feature>
<dbReference type="InterPro" id="IPR000014">
    <property type="entry name" value="PAS"/>
</dbReference>
<dbReference type="Pfam" id="PF07495">
    <property type="entry name" value="Y_Y_Y"/>
    <property type="match status" value="1"/>
</dbReference>
<dbReference type="InterPro" id="IPR003661">
    <property type="entry name" value="HisK_dim/P_dom"/>
</dbReference>
<feature type="coiled-coil region" evidence="5">
    <location>
        <begin position="789"/>
        <end position="823"/>
    </location>
</feature>
<dbReference type="PROSITE" id="PS50110">
    <property type="entry name" value="RESPONSE_REGULATORY"/>
    <property type="match status" value="1"/>
</dbReference>
<protein>
    <recommendedName>
        <fullName evidence="2">histidine kinase</fullName>
        <ecNumber evidence="2">2.7.13.3</ecNumber>
    </recommendedName>
</protein>
<feature type="chain" id="PRO_5031194600" description="histidine kinase" evidence="7">
    <location>
        <begin position="26"/>
        <end position="1451"/>
    </location>
</feature>
<comment type="catalytic activity">
    <reaction evidence="1">
        <text>ATP + protein L-histidine = ADP + protein N-phospho-L-histidine.</text>
        <dbReference type="EC" id="2.7.13.3"/>
    </reaction>
</comment>
<dbReference type="NCBIfam" id="TIGR00229">
    <property type="entry name" value="sensory_box"/>
    <property type="match status" value="2"/>
</dbReference>
<dbReference type="InterPro" id="IPR011123">
    <property type="entry name" value="Y_Y_Y"/>
</dbReference>
<dbReference type="Pfam" id="PF00512">
    <property type="entry name" value="HisKA"/>
    <property type="match status" value="1"/>
</dbReference>
<feature type="domain" description="PAS" evidence="10">
    <location>
        <begin position="820"/>
        <end position="889"/>
    </location>
</feature>
<accession>A0A7V4WV91</accession>
<dbReference type="InterPro" id="IPR005467">
    <property type="entry name" value="His_kinase_dom"/>
</dbReference>
<evidence type="ECO:0000313" key="12">
    <source>
        <dbReference type="EMBL" id="HGY55262.1"/>
    </source>
</evidence>
<gene>
    <name evidence="12" type="ORF">ENK44_06165</name>
</gene>
<dbReference type="InterPro" id="IPR001789">
    <property type="entry name" value="Sig_transdc_resp-reg_receiver"/>
</dbReference>
<keyword evidence="3 4" id="KW-0597">Phosphoprotein</keyword>
<dbReference type="InterPro" id="IPR011006">
    <property type="entry name" value="CheY-like_superfamily"/>
</dbReference>
<feature type="signal peptide" evidence="7">
    <location>
        <begin position="1"/>
        <end position="25"/>
    </location>
</feature>
<dbReference type="InterPro" id="IPR015943">
    <property type="entry name" value="WD40/YVTN_repeat-like_dom_sf"/>
</dbReference>
<dbReference type="CDD" id="cd00082">
    <property type="entry name" value="HisKA"/>
    <property type="match status" value="1"/>
</dbReference>
<dbReference type="SMART" id="SM00448">
    <property type="entry name" value="REC"/>
    <property type="match status" value="1"/>
</dbReference>
<name>A0A7V4WV91_CALAY</name>
<dbReference type="Gene3D" id="3.30.450.20">
    <property type="entry name" value="PAS domain"/>
    <property type="match status" value="2"/>
</dbReference>
<dbReference type="InterPro" id="IPR036890">
    <property type="entry name" value="HATPase_C_sf"/>
</dbReference>
<dbReference type="SMART" id="SM00091">
    <property type="entry name" value="PAS"/>
    <property type="match status" value="2"/>
</dbReference>
<keyword evidence="6" id="KW-0472">Membrane</keyword>
<feature type="domain" description="PAS" evidence="10">
    <location>
        <begin position="944"/>
        <end position="1001"/>
    </location>
</feature>
<dbReference type="PANTHER" id="PTHR43547:SF2">
    <property type="entry name" value="HYBRID SIGNAL TRANSDUCTION HISTIDINE KINASE C"/>
    <property type="match status" value="1"/>
</dbReference>
<dbReference type="Gene3D" id="2.130.10.10">
    <property type="entry name" value="YVTN repeat-like/Quinoprotein amine dehydrogenase"/>
    <property type="match status" value="2"/>
</dbReference>
<dbReference type="CDD" id="cd00130">
    <property type="entry name" value="PAS"/>
    <property type="match status" value="2"/>
</dbReference>
<dbReference type="Pfam" id="PF00989">
    <property type="entry name" value="PAS"/>
    <property type="match status" value="1"/>
</dbReference>
<dbReference type="SMART" id="SM00387">
    <property type="entry name" value="HATPase_c"/>
    <property type="match status" value="1"/>
</dbReference>
<dbReference type="InterPro" id="IPR013767">
    <property type="entry name" value="PAS_fold"/>
</dbReference>
<dbReference type="PROSITE" id="PS50112">
    <property type="entry name" value="PAS"/>
    <property type="match status" value="2"/>
</dbReference>
<sequence>MANTKINLTIKLFLSVVILSQLTFAQRFNFETYNTRDGLSQSQIVFVTQDDDGYMWFATRDGINRFNGRDFTIFNRDKGLTGTDVTTGLKDKNGNIWFGFLNGTISIFNRTKQKFEPFHFPVSEERLCSILKIFEDNEGIVWIATYGCGLFVFNKDTTLHITTRQGLQSNDIIKICQTDSNQISIIDTTGFHVYDRSMLLQGIVEESGIQMNPTIAPEKIDNCFIYPDFKQAWFTIFEEGAYLVDLRTGKIIEHLNENTGLVNDIITEIYVDHSDNVWFVYQYGNVTKYNPKYTRKDAALWTPEKTTGLTEKRITTVFQDREENYWLGTDGGGVIKYRDDSILLLGLKEGLSGNSVWAILKTSTADLWIGTNKGLTRIYKSKGKTKTQNFDSFITSEYKYITSLYEDKKGDVWFYVADIGMYKWHKKNGRITKVEFPERFDDIISQVIEDSEGNYWFISVNKYGLLKYDIKSRSYQKLTSENDGLLSNRFRFIHKDKQGDLWFSTELHGLMRLQGNKWIKYSKEKGCPIYTAISMTEDEDGNYWFTTVQNQLYKFDGHKFFKITTNRGLHSSGLYSVIADGNTIWVGTTQGIARFNPTDSSFIQYGYKEGYPINETNERAVFRDDDGYMWFGTIEGAVAFNPHRIKKNLVAPKIQISSLQVFYKNYPFPANHQFATEKNHLTFYFQALSFTKPKLVRYRYKLEGFDTEWSPPTDIPKATYSNLPPGDYQFKVVASNGEEVWTERAAQYNFTILTPFWMTWWFIALSLILISLIIVIIVKIRIFAIEKQRKFLEQKVRERTNELLKEKEEAEKAMKALHESETKFRSYTQLASSAIYIHQDDRFKFVNKAGEAISGYSLEELRQMNIWKLLHPDDLDMVLGYFKARLAGEQVPERYEFRMITKQKEIKWLDFSGRIIEFEGKPAVLATVFDITERKTAEKALTEEKERLAVTLSSIGDGVITTAINGEITIFNNMAEKVTGWSEKEARGKLVGEVFKVYQTERSNSTIDPLAELQADHSSPLEDRVVYLEPRNGDKRKVINYSVVPLRDQSSEMVGAVIAFRDITEKKQMEEELFKAQKLESIGLLAGGIAHDFNNIMTAIMGNISLAKMHQDSSSKVIDLLDKAEKATGRAQDLTQQLLTFSKGGTPVLKTSSVESVIEESVDFVLKGSNVKCVLDIKDDIKAVEIDEGQISQVIQNLVINADQAMPEGGTITISVKNVQVRKNQSLPLTPGEYVRIDVKDDGIGIKKEYLDKIFDPFFSTKQTGSGLGLATSYSILQKHNGFIFVQSEIGKGSVFSIFLPASAKRKKKVQSETVDSSQFVGKGRILIMDDDGMVLETSRALLGHLGFEVDFAKDGKTALEKYRQLFNNNHRYDLVIMDLTIPGGMGGKRAIEKLLQIDPEALAIVSSGYSTDPIMANFKEYGFKGRLKKPFNVHELLEVLENLGLIHLKK</sequence>
<keyword evidence="6" id="KW-1133">Transmembrane helix</keyword>
<dbReference type="Gene3D" id="3.40.50.2300">
    <property type="match status" value="1"/>
</dbReference>
<proteinExistence type="predicted"/>
<dbReference type="SUPFAM" id="SSF63829">
    <property type="entry name" value="Calcium-dependent phosphotriesterase"/>
    <property type="match status" value="3"/>
</dbReference>
<comment type="caution">
    <text evidence="12">The sequence shown here is derived from an EMBL/GenBank/DDBJ whole genome shotgun (WGS) entry which is preliminary data.</text>
</comment>
<dbReference type="Proteomes" id="UP000885779">
    <property type="component" value="Unassembled WGS sequence"/>
</dbReference>
<keyword evidence="7" id="KW-0732">Signal</keyword>
<evidence type="ECO:0000256" key="2">
    <source>
        <dbReference type="ARBA" id="ARBA00012438"/>
    </source>
</evidence>
<dbReference type="SUPFAM" id="SSF55785">
    <property type="entry name" value="PYP-like sensor domain (PAS domain)"/>
    <property type="match status" value="2"/>
</dbReference>
<keyword evidence="6" id="KW-0812">Transmembrane</keyword>
<dbReference type="InterPro" id="IPR001610">
    <property type="entry name" value="PAC"/>
</dbReference>
<dbReference type="Pfam" id="PF08447">
    <property type="entry name" value="PAS_3"/>
    <property type="match status" value="1"/>
</dbReference>
<feature type="domain" description="Histidine kinase" evidence="8">
    <location>
        <begin position="1088"/>
        <end position="1304"/>
    </location>
</feature>
<evidence type="ECO:0000256" key="1">
    <source>
        <dbReference type="ARBA" id="ARBA00000085"/>
    </source>
</evidence>
<dbReference type="PANTHER" id="PTHR43547">
    <property type="entry name" value="TWO-COMPONENT HISTIDINE KINASE"/>
    <property type="match status" value="1"/>
</dbReference>
<dbReference type="EC" id="2.7.13.3" evidence="2"/>
<dbReference type="PROSITE" id="PS50109">
    <property type="entry name" value="HIS_KIN"/>
    <property type="match status" value="1"/>
</dbReference>
<evidence type="ECO:0000259" key="8">
    <source>
        <dbReference type="PROSITE" id="PS50109"/>
    </source>
</evidence>
<dbReference type="SUPFAM" id="SSF55874">
    <property type="entry name" value="ATPase domain of HSP90 chaperone/DNA topoisomerase II/histidine kinase"/>
    <property type="match status" value="1"/>
</dbReference>
<evidence type="ECO:0000256" key="4">
    <source>
        <dbReference type="PROSITE-ProRule" id="PRU00169"/>
    </source>
</evidence>
<dbReference type="PROSITE" id="PS50113">
    <property type="entry name" value="PAC"/>
    <property type="match status" value="2"/>
</dbReference>
<dbReference type="InterPro" id="IPR013655">
    <property type="entry name" value="PAS_fold_3"/>
</dbReference>
<organism evidence="12">
    <name type="scientific">Caldithrix abyssi</name>
    <dbReference type="NCBI Taxonomy" id="187145"/>
    <lineage>
        <taxon>Bacteria</taxon>
        <taxon>Pseudomonadati</taxon>
        <taxon>Calditrichota</taxon>
        <taxon>Calditrichia</taxon>
        <taxon>Calditrichales</taxon>
        <taxon>Calditrichaceae</taxon>
        <taxon>Caldithrix</taxon>
    </lineage>
</organism>
<dbReference type="Gene3D" id="3.30.565.10">
    <property type="entry name" value="Histidine kinase-like ATPase, C-terminal domain"/>
    <property type="match status" value="1"/>
</dbReference>
<evidence type="ECO:0000259" key="10">
    <source>
        <dbReference type="PROSITE" id="PS50112"/>
    </source>
</evidence>
<dbReference type="InterPro" id="IPR036097">
    <property type="entry name" value="HisK_dim/P_sf"/>
</dbReference>
<feature type="domain" description="PAC" evidence="11">
    <location>
        <begin position="1019"/>
        <end position="1075"/>
    </location>
</feature>
<evidence type="ECO:0000256" key="6">
    <source>
        <dbReference type="SAM" id="Phobius"/>
    </source>
</evidence>
<feature type="transmembrane region" description="Helical" evidence="6">
    <location>
        <begin position="757"/>
        <end position="780"/>
    </location>
</feature>
<dbReference type="InterPro" id="IPR000700">
    <property type="entry name" value="PAS-assoc_C"/>
</dbReference>
<evidence type="ECO:0000256" key="5">
    <source>
        <dbReference type="SAM" id="Coils"/>
    </source>
</evidence>
<evidence type="ECO:0000256" key="7">
    <source>
        <dbReference type="SAM" id="SignalP"/>
    </source>
</evidence>
<dbReference type="Gene3D" id="2.60.40.10">
    <property type="entry name" value="Immunoglobulins"/>
    <property type="match status" value="1"/>
</dbReference>
<reference evidence="12" key="1">
    <citation type="journal article" date="2020" name="mSystems">
        <title>Genome- and Community-Level Interaction Insights into Carbon Utilization and Element Cycling Functions of Hydrothermarchaeota in Hydrothermal Sediment.</title>
        <authorList>
            <person name="Zhou Z."/>
            <person name="Liu Y."/>
            <person name="Xu W."/>
            <person name="Pan J."/>
            <person name="Luo Z.H."/>
            <person name="Li M."/>
        </authorList>
    </citation>
    <scope>NUCLEOTIDE SEQUENCE [LARGE SCALE GENOMIC DNA]</scope>
    <source>
        <strain evidence="12">HyVt-577</strain>
    </source>
</reference>
<evidence type="ECO:0000259" key="11">
    <source>
        <dbReference type="PROSITE" id="PS50113"/>
    </source>
</evidence>
<dbReference type="InterPro" id="IPR003594">
    <property type="entry name" value="HATPase_dom"/>
</dbReference>
<dbReference type="Pfam" id="PF00072">
    <property type="entry name" value="Response_reg"/>
    <property type="match status" value="1"/>
</dbReference>
<feature type="modified residue" description="4-aspartylphosphate" evidence="4">
    <location>
        <position position="1379"/>
    </location>
</feature>
<evidence type="ECO:0000256" key="3">
    <source>
        <dbReference type="ARBA" id="ARBA00022553"/>
    </source>
</evidence>
<dbReference type="GO" id="GO:0000155">
    <property type="term" value="F:phosphorelay sensor kinase activity"/>
    <property type="evidence" value="ECO:0007669"/>
    <property type="project" value="InterPro"/>
</dbReference>
<keyword evidence="5" id="KW-0175">Coiled coil</keyword>
<dbReference type="Pfam" id="PF02518">
    <property type="entry name" value="HATPase_c"/>
    <property type="match status" value="1"/>
</dbReference>
<dbReference type="SMART" id="SM00388">
    <property type="entry name" value="HisKA"/>
    <property type="match status" value="1"/>
</dbReference>
<dbReference type="InterPro" id="IPR013783">
    <property type="entry name" value="Ig-like_fold"/>
</dbReference>
<evidence type="ECO:0000259" key="9">
    <source>
        <dbReference type="PROSITE" id="PS50110"/>
    </source>
</evidence>
<dbReference type="CDD" id="cd17546">
    <property type="entry name" value="REC_hyHK_CKI1_RcsC-like"/>
    <property type="match status" value="1"/>
</dbReference>
<dbReference type="InterPro" id="IPR035965">
    <property type="entry name" value="PAS-like_dom_sf"/>
</dbReference>
<feature type="domain" description="PAC" evidence="11">
    <location>
        <begin position="893"/>
        <end position="943"/>
    </location>
</feature>
<dbReference type="PRINTS" id="PR00344">
    <property type="entry name" value="BCTRLSENSOR"/>
</dbReference>
<dbReference type="SUPFAM" id="SSF52172">
    <property type="entry name" value="CheY-like"/>
    <property type="match status" value="1"/>
</dbReference>
<dbReference type="GO" id="GO:0006355">
    <property type="term" value="P:regulation of DNA-templated transcription"/>
    <property type="evidence" value="ECO:0007669"/>
    <property type="project" value="InterPro"/>
</dbReference>
<dbReference type="Gene3D" id="1.10.287.130">
    <property type="match status" value="1"/>
</dbReference>
<dbReference type="SMART" id="SM00086">
    <property type="entry name" value="PAC"/>
    <property type="match status" value="2"/>
</dbReference>